<dbReference type="AlphaFoldDB" id="A0A5D8QH27"/>
<protein>
    <submittedName>
        <fullName evidence="2">Uncharacterized protein</fullName>
    </submittedName>
</protein>
<organism evidence="2 3">
    <name type="scientific">Calorimonas adulescens</name>
    <dbReference type="NCBI Taxonomy" id="2606906"/>
    <lineage>
        <taxon>Bacteria</taxon>
        <taxon>Bacillati</taxon>
        <taxon>Bacillota</taxon>
        <taxon>Clostridia</taxon>
        <taxon>Thermoanaerobacterales</taxon>
        <taxon>Thermoanaerobacteraceae</taxon>
        <taxon>Calorimonas</taxon>
    </lineage>
</organism>
<evidence type="ECO:0000256" key="1">
    <source>
        <dbReference type="SAM" id="Phobius"/>
    </source>
</evidence>
<proteinExistence type="predicted"/>
<evidence type="ECO:0000313" key="2">
    <source>
        <dbReference type="EMBL" id="TZE83176.1"/>
    </source>
</evidence>
<dbReference type="RefSeq" id="WP_149544365.1">
    <property type="nucleotide sequence ID" value="NZ_VTPS01000002.1"/>
</dbReference>
<keyword evidence="3" id="KW-1185">Reference proteome</keyword>
<dbReference type="EMBL" id="VTPS01000002">
    <property type="protein sequence ID" value="TZE83176.1"/>
    <property type="molecule type" value="Genomic_DNA"/>
</dbReference>
<evidence type="ECO:0000313" key="3">
    <source>
        <dbReference type="Proteomes" id="UP000322976"/>
    </source>
</evidence>
<keyword evidence="1" id="KW-1133">Transmembrane helix</keyword>
<accession>A0A5D8QH27</accession>
<gene>
    <name evidence="2" type="ORF">FWJ32_02310</name>
</gene>
<keyword evidence="1" id="KW-0812">Transmembrane</keyword>
<sequence>MADVKGGGAFGLSREDLLLILFLVWLFSPGIGLFSKSDTSASGGLFGSGNWNQLLVILLFLLLSGGCI</sequence>
<feature type="transmembrane region" description="Helical" evidence="1">
    <location>
        <begin position="17"/>
        <end position="35"/>
    </location>
</feature>
<reference evidence="2 3" key="1">
    <citation type="submission" date="2019-08" db="EMBL/GenBank/DDBJ databases">
        <title>Calorimonas adulescens gen. nov., sp. nov., an anaerobic thermophilic bacterium from Sakhalin hot spring.</title>
        <authorList>
            <person name="Khomyakova M.A."/>
            <person name="Merkel A.Y."/>
            <person name="Novikov A."/>
            <person name="Bonch-Osmolovskaya E.A."/>
            <person name="Slobodkin A.I."/>
        </authorList>
    </citation>
    <scope>NUCLEOTIDE SEQUENCE [LARGE SCALE GENOMIC DNA]</scope>
    <source>
        <strain evidence="2 3">A05MB</strain>
    </source>
</reference>
<comment type="caution">
    <text evidence="2">The sequence shown here is derived from an EMBL/GenBank/DDBJ whole genome shotgun (WGS) entry which is preliminary data.</text>
</comment>
<dbReference type="Proteomes" id="UP000322976">
    <property type="component" value="Unassembled WGS sequence"/>
</dbReference>
<keyword evidence="1" id="KW-0472">Membrane</keyword>
<feature type="transmembrane region" description="Helical" evidence="1">
    <location>
        <begin position="41"/>
        <end position="63"/>
    </location>
</feature>
<name>A0A5D8QH27_9THEO</name>